<keyword evidence="3" id="KW-1185">Reference proteome</keyword>
<evidence type="ECO:0000256" key="1">
    <source>
        <dbReference type="SAM" id="Coils"/>
    </source>
</evidence>
<reference evidence="2 3" key="1">
    <citation type="submission" date="2022-06" db="EMBL/GenBank/DDBJ databases">
        <title>Isolation of gut microbiota from human fecal samples.</title>
        <authorList>
            <person name="Pamer E.G."/>
            <person name="Barat B."/>
            <person name="Waligurski E."/>
            <person name="Medina S."/>
            <person name="Paddock L."/>
            <person name="Mostad J."/>
        </authorList>
    </citation>
    <scope>NUCLEOTIDE SEQUENCE [LARGE SCALE GENOMIC DNA]</scope>
    <source>
        <strain evidence="2 3">DFI.7.95</strain>
    </source>
</reference>
<proteinExistence type="predicted"/>
<dbReference type="EMBL" id="JANGAC010000003">
    <property type="protein sequence ID" value="MCQ4922528.1"/>
    <property type="molecule type" value="Genomic_DNA"/>
</dbReference>
<gene>
    <name evidence="2" type="ORF">NE686_05485</name>
</gene>
<keyword evidence="1" id="KW-0175">Coiled coil</keyword>
<accession>A0ABT1S7S6</accession>
<evidence type="ECO:0000313" key="2">
    <source>
        <dbReference type="EMBL" id="MCQ4922528.1"/>
    </source>
</evidence>
<evidence type="ECO:0000313" key="3">
    <source>
        <dbReference type="Proteomes" id="UP001524478"/>
    </source>
</evidence>
<feature type="coiled-coil region" evidence="1">
    <location>
        <begin position="23"/>
        <end position="50"/>
    </location>
</feature>
<organism evidence="2 3">
    <name type="scientific">Tissierella carlieri</name>
    <dbReference type="NCBI Taxonomy" id="689904"/>
    <lineage>
        <taxon>Bacteria</taxon>
        <taxon>Bacillati</taxon>
        <taxon>Bacillota</taxon>
        <taxon>Tissierellia</taxon>
        <taxon>Tissierellales</taxon>
        <taxon>Tissierellaceae</taxon>
        <taxon>Tissierella</taxon>
    </lineage>
</organism>
<name>A0ABT1S7S6_9FIRM</name>
<comment type="caution">
    <text evidence="2">The sequence shown here is derived from an EMBL/GenBank/DDBJ whole genome shotgun (WGS) entry which is preliminary data.</text>
</comment>
<dbReference type="RefSeq" id="WP_216561373.1">
    <property type="nucleotide sequence ID" value="NZ_JAHLOH010000047.1"/>
</dbReference>
<sequence>MDEIINKIINIDKETVRMKLKTEEIIGDKEKELKETLQELEKKYVEEGRLEGEKTYNEIIRNGELEIERLKSQDVETLERIDKVYKGSKDKLIEGLWNSLFRGKE</sequence>
<dbReference type="Proteomes" id="UP001524478">
    <property type="component" value="Unassembled WGS sequence"/>
</dbReference>
<protein>
    <submittedName>
        <fullName evidence="2">Uncharacterized protein</fullName>
    </submittedName>
</protein>